<dbReference type="GO" id="GO:0046872">
    <property type="term" value="F:metal ion binding"/>
    <property type="evidence" value="ECO:0007669"/>
    <property type="project" value="UniProtKB-KW"/>
</dbReference>
<proteinExistence type="inferred from homology"/>
<dbReference type="NCBIfam" id="TIGR00042">
    <property type="entry name" value="RdgB/HAM1 family non-canonical purine NTP pyrophosphatase"/>
    <property type="match status" value="1"/>
</dbReference>
<comment type="similarity">
    <text evidence="2 13 14">Belongs to the HAM1 NTPase family.</text>
</comment>
<dbReference type="GO" id="GO:0036220">
    <property type="term" value="F:ITP diphosphatase activity"/>
    <property type="evidence" value="ECO:0007669"/>
    <property type="project" value="UniProtKB-UniRule"/>
</dbReference>
<comment type="cofactor">
    <cofactor evidence="13">
        <name>Mg(2+)</name>
        <dbReference type="ChEBI" id="CHEBI:18420"/>
    </cofactor>
    <cofactor evidence="13">
        <name>Mn(2+)</name>
        <dbReference type="ChEBI" id="CHEBI:29035"/>
    </cofactor>
    <text evidence="13">Binds 1 divalent metal cation per subunit; can use either Mg(2+) or Mn(2+).</text>
</comment>
<evidence type="ECO:0000256" key="2">
    <source>
        <dbReference type="ARBA" id="ARBA00008023"/>
    </source>
</evidence>
<feature type="binding site" evidence="13">
    <location>
        <begin position="9"/>
        <end position="14"/>
    </location>
    <ligand>
        <name>ITP</name>
        <dbReference type="ChEBI" id="CHEBI:61402"/>
    </ligand>
</feature>
<dbReference type="Gene3D" id="3.90.950.10">
    <property type="match status" value="1"/>
</dbReference>
<evidence type="ECO:0000256" key="10">
    <source>
        <dbReference type="ARBA" id="ARBA00093218"/>
    </source>
</evidence>
<dbReference type="EC" id="3.6.1.66" evidence="13"/>
<keyword evidence="4 13" id="KW-0479">Metal-binding</keyword>
<dbReference type="AlphaFoldDB" id="A0A4E0S0N6"/>
<evidence type="ECO:0000256" key="14">
    <source>
        <dbReference type="RuleBase" id="RU003781"/>
    </source>
</evidence>
<evidence type="ECO:0000256" key="3">
    <source>
        <dbReference type="ARBA" id="ARBA00022490"/>
    </source>
</evidence>
<protein>
    <recommendedName>
        <fullName evidence="13">Inosine triphosphate pyrophosphatase</fullName>
        <shortName evidence="13">ITPase</shortName>
        <shortName evidence="13">Inosine triphosphatase</shortName>
        <ecNumber evidence="13">3.6.1.66</ecNumber>
    </recommendedName>
    <alternativeName>
        <fullName evidence="13">Non-canonical purine NTP pyrophosphatase</fullName>
    </alternativeName>
    <alternativeName>
        <fullName evidence="13">Non-standard purine NTP pyrophosphatase</fullName>
    </alternativeName>
    <alternativeName>
        <fullName evidence="13">Nucleoside-triphosphate diphosphatase</fullName>
    </alternativeName>
    <alternativeName>
        <fullName evidence="13">Nucleoside-triphosphate pyrophosphatase</fullName>
        <shortName evidence="13">NTPase</shortName>
    </alternativeName>
    <alternativeName>
        <fullName evidence="13">XTP/dITP diphosphatase</fullName>
    </alternativeName>
</protein>
<comment type="subunit">
    <text evidence="13">Homodimer.</text>
</comment>
<keyword evidence="6 13" id="KW-0378">Hydrolase</keyword>
<dbReference type="FunFam" id="3.90.950.10:FF:000003">
    <property type="entry name" value="Inosine triphosphate pyrophosphatase"/>
    <property type="match status" value="1"/>
</dbReference>
<dbReference type="SUPFAM" id="SSF52972">
    <property type="entry name" value="ITPase-like"/>
    <property type="match status" value="1"/>
</dbReference>
<evidence type="ECO:0000256" key="5">
    <source>
        <dbReference type="ARBA" id="ARBA00022741"/>
    </source>
</evidence>
<evidence type="ECO:0000256" key="12">
    <source>
        <dbReference type="ARBA" id="ARBA00093271"/>
    </source>
</evidence>
<comment type="function">
    <text evidence="13">Pyrophosphatase that hydrolyzes non-canonical purine nucleotides such as inosine triphosphate (ITP), deoxyinosine triphosphate (dITP) or xanthosine 5'-triphosphate (XTP) to their respective monophosphate derivatives. The enzyme does not distinguish between the deoxy- and ribose forms. Probably excludes non-canonical purines from RNA and DNA precursor pools, thus preventing their incorporation into RNA and DNA and avoiding chromosomal lesions.</text>
</comment>
<comment type="catalytic activity">
    <reaction evidence="10">
        <text>ITP + H2O = IMP + diphosphate + H(+)</text>
        <dbReference type="Rhea" id="RHEA:29399"/>
        <dbReference type="ChEBI" id="CHEBI:15377"/>
        <dbReference type="ChEBI" id="CHEBI:15378"/>
        <dbReference type="ChEBI" id="CHEBI:33019"/>
        <dbReference type="ChEBI" id="CHEBI:58053"/>
        <dbReference type="ChEBI" id="CHEBI:61402"/>
        <dbReference type="EC" id="3.6.1.66"/>
    </reaction>
    <physiologicalReaction direction="left-to-right" evidence="10">
        <dbReference type="Rhea" id="RHEA:29400"/>
    </physiologicalReaction>
</comment>
<evidence type="ECO:0000256" key="13">
    <source>
        <dbReference type="HAMAP-Rule" id="MF_03148"/>
    </source>
</evidence>
<keyword evidence="7 13" id="KW-0460">Magnesium</keyword>
<dbReference type="HAMAP" id="MF_03148">
    <property type="entry name" value="HAM1_NTPase"/>
    <property type="match status" value="1"/>
</dbReference>
<feature type="binding site" evidence="13">
    <location>
        <position position="39"/>
    </location>
    <ligand>
        <name>Mg(2+)</name>
        <dbReference type="ChEBI" id="CHEBI:18420"/>
    </ligand>
</feature>
<comment type="subcellular location">
    <subcellularLocation>
        <location evidence="1 13">Cytoplasm</location>
    </subcellularLocation>
</comment>
<feature type="binding site" evidence="13">
    <location>
        <position position="51"/>
    </location>
    <ligand>
        <name>ITP</name>
        <dbReference type="ChEBI" id="CHEBI:61402"/>
    </ligand>
</feature>
<dbReference type="Proteomes" id="UP000230066">
    <property type="component" value="Unassembled WGS sequence"/>
</dbReference>
<keyword evidence="13" id="KW-0464">Manganese</keyword>
<evidence type="ECO:0000256" key="4">
    <source>
        <dbReference type="ARBA" id="ARBA00022723"/>
    </source>
</evidence>
<dbReference type="CDD" id="cd00515">
    <property type="entry name" value="HAM1"/>
    <property type="match status" value="1"/>
</dbReference>
<comment type="catalytic activity">
    <reaction evidence="12">
        <text>N(6)-hydroxy-dATP + H2O = N(6)-hydroxy-dAMP + diphosphate + H(+)</text>
        <dbReference type="Rhea" id="RHEA:83971"/>
        <dbReference type="ChEBI" id="CHEBI:15377"/>
        <dbReference type="ChEBI" id="CHEBI:15378"/>
        <dbReference type="ChEBI" id="CHEBI:33019"/>
        <dbReference type="ChEBI" id="CHEBI:233529"/>
        <dbReference type="ChEBI" id="CHEBI:233530"/>
    </reaction>
    <physiologicalReaction direction="left-to-right" evidence="12">
        <dbReference type="Rhea" id="RHEA:83972"/>
    </physiologicalReaction>
</comment>
<comment type="function">
    <text evidence="9">Pyrophosphatase that hydrolyzes the non-canonical purine nucleotides inosine triphosphate (ITP), deoxyinosine triphosphate (dITP) as well as 2'-deoxy-N-6-hydroxylaminopurine triphosphate (dHAPTP) and xanthosine 5'-triphosphate (XTP) to their respective monophosphate derivatives. The enzyme does not distinguish between the deoxy- and ribose forms. Probably excludes non-canonical purines from RNA and DNA precursor pools, thus preventing their incorporation into RNA and DNA and avoiding chromosomal lesions.</text>
</comment>
<dbReference type="PANTHER" id="PTHR11067">
    <property type="entry name" value="INOSINE TRIPHOSPHATE PYROPHOSPHATASE/HAM1 PROTEIN"/>
    <property type="match status" value="1"/>
</dbReference>
<dbReference type="EMBL" id="JXXN02001016">
    <property type="protein sequence ID" value="THD25722.1"/>
    <property type="molecule type" value="Genomic_DNA"/>
</dbReference>
<evidence type="ECO:0000313" key="15">
    <source>
        <dbReference type="EMBL" id="THD25722.1"/>
    </source>
</evidence>
<dbReference type="Pfam" id="PF01725">
    <property type="entry name" value="Ham1p_like"/>
    <property type="match status" value="1"/>
</dbReference>
<evidence type="ECO:0000256" key="7">
    <source>
        <dbReference type="ARBA" id="ARBA00022842"/>
    </source>
</evidence>
<dbReference type="InterPro" id="IPR029001">
    <property type="entry name" value="ITPase-like_fam"/>
</dbReference>
<feature type="binding site" evidence="13">
    <location>
        <begin position="171"/>
        <end position="172"/>
    </location>
    <ligand>
        <name>ITP</name>
        <dbReference type="ChEBI" id="CHEBI:61402"/>
    </ligand>
</feature>
<name>A0A4E0S0N6_FASHE</name>
<keyword evidence="16" id="KW-1185">Reference proteome</keyword>
<comment type="catalytic activity">
    <reaction evidence="11">
        <text>dITP + H2O = dIMP + diphosphate + H(+)</text>
        <dbReference type="Rhea" id="RHEA:28342"/>
        <dbReference type="ChEBI" id="CHEBI:15377"/>
        <dbReference type="ChEBI" id="CHEBI:15378"/>
        <dbReference type="ChEBI" id="CHEBI:33019"/>
        <dbReference type="ChEBI" id="CHEBI:61194"/>
        <dbReference type="ChEBI" id="CHEBI:61382"/>
        <dbReference type="EC" id="3.6.1.66"/>
    </reaction>
    <physiologicalReaction direction="left-to-right" evidence="11">
        <dbReference type="Rhea" id="RHEA:28343"/>
    </physiologicalReaction>
</comment>
<evidence type="ECO:0000256" key="9">
    <source>
        <dbReference type="ARBA" id="ARBA00054940"/>
    </source>
</evidence>
<dbReference type="InterPro" id="IPR027502">
    <property type="entry name" value="ITPase"/>
</dbReference>
<dbReference type="GO" id="GO:0035870">
    <property type="term" value="F:dITP diphosphatase activity"/>
    <property type="evidence" value="ECO:0007669"/>
    <property type="project" value="UniProtKB-UniRule"/>
</dbReference>
<sequence length="189" mass="21331">MAWPIYFVTGNKNKLAEFLQILGPEYVHKIQSKSLDLPEIQGTVEEVSREKCRCATRLIQGPVIIEDTALCFEALNGLPGPYIKSFLGALGPDGLPKMIMGFGDNRAYALCTFAFCEGPSHPVHLFTGRTDGQIVNPRGPRNFGWDPVFQPDGYEQTYAEMDKSEKNRISHRFKALHKLKQFLETDYKC</sequence>
<reference evidence="15" key="1">
    <citation type="submission" date="2019-03" db="EMBL/GenBank/DDBJ databases">
        <title>Improved annotation for the trematode Fasciola hepatica.</title>
        <authorList>
            <person name="Choi Y.-J."/>
            <person name="Martin J."/>
            <person name="Mitreva M."/>
        </authorList>
    </citation>
    <scope>NUCLEOTIDE SEQUENCE [LARGE SCALE GENOMIC DNA]</scope>
</reference>
<evidence type="ECO:0000256" key="1">
    <source>
        <dbReference type="ARBA" id="ARBA00004496"/>
    </source>
</evidence>
<dbReference type="InterPro" id="IPR002637">
    <property type="entry name" value="RdgB/HAM1"/>
</dbReference>
<dbReference type="GO" id="GO:0005737">
    <property type="term" value="C:cytoplasm"/>
    <property type="evidence" value="ECO:0007669"/>
    <property type="project" value="UniProtKB-SubCell"/>
</dbReference>
<evidence type="ECO:0000256" key="11">
    <source>
        <dbReference type="ARBA" id="ARBA00093255"/>
    </source>
</evidence>
<accession>A0A4E0S0N6</accession>
<feature type="binding site" evidence="13">
    <location>
        <begin position="143"/>
        <end position="146"/>
    </location>
    <ligand>
        <name>ITP</name>
        <dbReference type="ChEBI" id="CHEBI:61402"/>
    </ligand>
</feature>
<feature type="binding site" evidence="13">
    <location>
        <position position="166"/>
    </location>
    <ligand>
        <name>ITP</name>
        <dbReference type="ChEBI" id="CHEBI:61402"/>
    </ligand>
</feature>
<keyword evidence="3 13" id="KW-0963">Cytoplasm</keyword>
<keyword evidence="5 13" id="KW-0547">Nucleotide-binding</keyword>
<dbReference type="GO" id="GO:0009204">
    <property type="term" value="P:deoxyribonucleoside triphosphate catabolic process"/>
    <property type="evidence" value="ECO:0007669"/>
    <property type="project" value="UniProtKB-UniRule"/>
</dbReference>
<feature type="binding site" evidence="13">
    <location>
        <begin position="67"/>
        <end position="68"/>
    </location>
    <ligand>
        <name>ITP</name>
        <dbReference type="ChEBI" id="CHEBI:61402"/>
    </ligand>
</feature>
<gene>
    <name evidence="15" type="ORF">D915_003558</name>
</gene>
<keyword evidence="8 13" id="KW-0546">Nucleotide metabolism</keyword>
<feature type="binding site" evidence="13">
    <location>
        <position position="67"/>
    </location>
    <ligand>
        <name>Mg(2+)</name>
        <dbReference type="ChEBI" id="CHEBI:18420"/>
    </ligand>
</feature>
<evidence type="ECO:0000313" key="16">
    <source>
        <dbReference type="Proteomes" id="UP000230066"/>
    </source>
</evidence>
<evidence type="ECO:0000256" key="6">
    <source>
        <dbReference type="ARBA" id="ARBA00022801"/>
    </source>
</evidence>
<dbReference type="GO" id="GO:0000166">
    <property type="term" value="F:nucleotide binding"/>
    <property type="evidence" value="ECO:0007669"/>
    <property type="project" value="UniProtKB-KW"/>
</dbReference>
<organism evidence="15 16">
    <name type="scientific">Fasciola hepatica</name>
    <name type="common">Liver fluke</name>
    <dbReference type="NCBI Taxonomy" id="6192"/>
    <lineage>
        <taxon>Eukaryota</taxon>
        <taxon>Metazoa</taxon>
        <taxon>Spiralia</taxon>
        <taxon>Lophotrochozoa</taxon>
        <taxon>Platyhelminthes</taxon>
        <taxon>Trematoda</taxon>
        <taxon>Digenea</taxon>
        <taxon>Plagiorchiida</taxon>
        <taxon>Echinostomata</taxon>
        <taxon>Echinostomatoidea</taxon>
        <taxon>Fasciolidae</taxon>
        <taxon>Fasciola</taxon>
    </lineage>
</organism>
<evidence type="ECO:0000256" key="8">
    <source>
        <dbReference type="ARBA" id="ARBA00023080"/>
    </source>
</evidence>
<comment type="catalytic activity">
    <reaction evidence="13">
        <text>XTP + H2O = XMP + diphosphate + H(+)</text>
        <dbReference type="Rhea" id="RHEA:28610"/>
        <dbReference type="ChEBI" id="CHEBI:15377"/>
        <dbReference type="ChEBI" id="CHEBI:15378"/>
        <dbReference type="ChEBI" id="CHEBI:33019"/>
        <dbReference type="ChEBI" id="CHEBI:57464"/>
        <dbReference type="ChEBI" id="CHEBI:61314"/>
        <dbReference type="EC" id="3.6.1.66"/>
    </reaction>
</comment>
<dbReference type="GO" id="GO:0009117">
    <property type="term" value="P:nucleotide metabolic process"/>
    <property type="evidence" value="ECO:0007669"/>
    <property type="project" value="UniProtKB-KW"/>
</dbReference>
<dbReference type="PANTHER" id="PTHR11067:SF9">
    <property type="entry name" value="INOSINE TRIPHOSPHATE PYROPHOSPHATASE"/>
    <property type="match status" value="1"/>
</dbReference>
<dbReference type="GO" id="GO:0036222">
    <property type="term" value="F:XTP diphosphatase activity"/>
    <property type="evidence" value="ECO:0007669"/>
    <property type="project" value="UniProtKB-UniRule"/>
</dbReference>
<comment type="caution">
    <text evidence="15">The sequence shown here is derived from an EMBL/GenBank/DDBJ whole genome shotgun (WGS) entry which is preliminary data.</text>
</comment>